<feature type="domain" description="AAA" evidence="1">
    <location>
        <begin position="39"/>
        <end position="168"/>
    </location>
</feature>
<evidence type="ECO:0008006" key="5">
    <source>
        <dbReference type="Google" id="ProtNLM"/>
    </source>
</evidence>
<dbReference type="Proteomes" id="UP000002724">
    <property type="component" value="Chromosome"/>
</dbReference>
<evidence type="ECO:0000259" key="2">
    <source>
        <dbReference type="Pfam" id="PF13635"/>
    </source>
</evidence>
<dbReference type="SUPFAM" id="SSF52540">
    <property type="entry name" value="P-loop containing nucleoside triphosphate hydrolases"/>
    <property type="match status" value="1"/>
</dbReference>
<dbReference type="InterPro" id="IPR041682">
    <property type="entry name" value="AAA_14"/>
</dbReference>
<organism evidence="3 4">
    <name type="scientific">Pelodictyon phaeoclathratiforme (strain DSM 5477 / BU-1)</name>
    <dbReference type="NCBI Taxonomy" id="324925"/>
    <lineage>
        <taxon>Bacteria</taxon>
        <taxon>Pseudomonadati</taxon>
        <taxon>Chlorobiota</taxon>
        <taxon>Chlorobiia</taxon>
        <taxon>Chlorobiales</taxon>
        <taxon>Chlorobiaceae</taxon>
        <taxon>Chlorobium/Pelodictyon group</taxon>
        <taxon>Pelodictyon</taxon>
    </lineage>
</organism>
<dbReference type="CDD" id="cd00009">
    <property type="entry name" value="AAA"/>
    <property type="match status" value="1"/>
</dbReference>
<dbReference type="InterPro" id="IPR027417">
    <property type="entry name" value="P-loop_NTPase"/>
</dbReference>
<protein>
    <recommendedName>
        <fullName evidence="5">ATPase</fullName>
    </recommendedName>
</protein>
<dbReference type="KEGG" id="pph:Ppha_0263"/>
<dbReference type="PANTHER" id="PTHR43566">
    <property type="entry name" value="CONSERVED PROTEIN"/>
    <property type="match status" value="1"/>
</dbReference>
<dbReference type="InterPro" id="IPR025420">
    <property type="entry name" value="DUF4143"/>
</dbReference>
<sequence>MLNILSNFTQYVEQKTMIIKRFQKKVLTQRIESEPRQFIQVLYGPRQVGKTTLALQFMESTKLSVHFASADLVASGQSSWISQQWEAARIKLRQSEEKEAVLIIDEIQKIGNWSEAVKREWDSDTAQRQSLKVVLLGSSRLLLQQGLTESLAGRFETLFIGHWSYREMNEAFDFTPEQYVWFGGYPGAAALINDEERWRRYITDSLIETSISKDILMLTRVDKPALMKRLFELGCGYSGQILSYTKILGQLQDAGNTTTLAHYLRLLDTAGLLGGLEKYSPEMVRRRASIPKFQVHNTALISAQQQYSFQEIVTNPSQWGRWVESAIGAHLINHARTDAINLFYWRQGNHEVDFVLEHKGKVIGLEVKSGRTGHASGMAAFEQQCKPYKVLLVGNSGIPWQEFLELESLELFA</sequence>
<accession>B4SBS4</accession>
<dbReference type="PANTHER" id="PTHR43566:SF1">
    <property type="entry name" value="AAA+ ATPASE DOMAIN-CONTAINING PROTEIN"/>
    <property type="match status" value="1"/>
</dbReference>
<dbReference type="HOGENOM" id="CLU_057663_0_0_10"/>
<feature type="domain" description="DUF4143" evidence="2">
    <location>
        <begin position="213"/>
        <end position="370"/>
    </location>
</feature>
<evidence type="ECO:0000313" key="4">
    <source>
        <dbReference type="Proteomes" id="UP000002724"/>
    </source>
</evidence>
<dbReference type="STRING" id="324925.Ppha_0263"/>
<evidence type="ECO:0000313" key="3">
    <source>
        <dbReference type="EMBL" id="ACF42599.1"/>
    </source>
</evidence>
<dbReference type="AlphaFoldDB" id="B4SBS4"/>
<dbReference type="Pfam" id="PF13173">
    <property type="entry name" value="AAA_14"/>
    <property type="match status" value="1"/>
</dbReference>
<dbReference type="eggNOG" id="COG1373">
    <property type="taxonomic scope" value="Bacteria"/>
</dbReference>
<keyword evidence="4" id="KW-1185">Reference proteome</keyword>
<dbReference type="Pfam" id="PF13635">
    <property type="entry name" value="DUF4143"/>
    <property type="match status" value="1"/>
</dbReference>
<dbReference type="EMBL" id="CP001110">
    <property type="protein sequence ID" value="ACF42599.1"/>
    <property type="molecule type" value="Genomic_DNA"/>
</dbReference>
<dbReference type="Gene3D" id="3.40.50.300">
    <property type="entry name" value="P-loop containing nucleotide triphosphate hydrolases"/>
    <property type="match status" value="1"/>
</dbReference>
<reference evidence="3 4" key="1">
    <citation type="submission" date="2008-06" db="EMBL/GenBank/DDBJ databases">
        <title>Complete sequence of Pelodictyon phaeoclathratiforme BU-1.</title>
        <authorList>
            <consortium name="US DOE Joint Genome Institute"/>
            <person name="Lucas S."/>
            <person name="Copeland A."/>
            <person name="Lapidus A."/>
            <person name="Glavina del Rio T."/>
            <person name="Dalin E."/>
            <person name="Tice H."/>
            <person name="Bruce D."/>
            <person name="Goodwin L."/>
            <person name="Pitluck S."/>
            <person name="Schmutz J."/>
            <person name="Larimer F."/>
            <person name="Land M."/>
            <person name="Hauser L."/>
            <person name="Kyrpides N."/>
            <person name="Mikhailova N."/>
            <person name="Liu Z."/>
            <person name="Li T."/>
            <person name="Zhao F."/>
            <person name="Overmann J."/>
            <person name="Bryant D.A."/>
            <person name="Richardson P."/>
        </authorList>
    </citation>
    <scope>NUCLEOTIDE SEQUENCE [LARGE SCALE GENOMIC DNA]</scope>
    <source>
        <strain evidence="4">DSM 5477 / BU-1</strain>
    </source>
</reference>
<evidence type="ECO:0000259" key="1">
    <source>
        <dbReference type="Pfam" id="PF13173"/>
    </source>
</evidence>
<name>B4SBS4_PELPB</name>
<gene>
    <name evidence="3" type="ordered locus">Ppha_0263</name>
</gene>
<proteinExistence type="predicted"/>